<proteinExistence type="predicted"/>
<name>A0AAV2NHJ1_9HYME</name>
<dbReference type="AlphaFoldDB" id="A0AAV2NHJ1"/>
<accession>A0AAV2NHJ1</accession>
<gene>
    <name evidence="1" type="ORF">LPLAT_LOCUS4761</name>
</gene>
<evidence type="ECO:0000313" key="1">
    <source>
        <dbReference type="EMBL" id="CAL1679002.1"/>
    </source>
</evidence>
<dbReference type="Proteomes" id="UP001497644">
    <property type="component" value="Chromosome 15"/>
</dbReference>
<reference evidence="1" key="1">
    <citation type="submission" date="2024-04" db="EMBL/GenBank/DDBJ databases">
        <authorList>
            <consortium name="Molecular Ecology Group"/>
        </authorList>
    </citation>
    <scope>NUCLEOTIDE SEQUENCE</scope>
</reference>
<protein>
    <submittedName>
        <fullName evidence="1">Uncharacterized protein</fullName>
    </submittedName>
</protein>
<evidence type="ECO:0000313" key="2">
    <source>
        <dbReference type="Proteomes" id="UP001497644"/>
    </source>
</evidence>
<organism evidence="1 2">
    <name type="scientific">Lasius platythorax</name>
    <dbReference type="NCBI Taxonomy" id="488582"/>
    <lineage>
        <taxon>Eukaryota</taxon>
        <taxon>Metazoa</taxon>
        <taxon>Ecdysozoa</taxon>
        <taxon>Arthropoda</taxon>
        <taxon>Hexapoda</taxon>
        <taxon>Insecta</taxon>
        <taxon>Pterygota</taxon>
        <taxon>Neoptera</taxon>
        <taxon>Endopterygota</taxon>
        <taxon>Hymenoptera</taxon>
        <taxon>Apocrita</taxon>
        <taxon>Aculeata</taxon>
        <taxon>Formicoidea</taxon>
        <taxon>Formicidae</taxon>
        <taxon>Formicinae</taxon>
        <taxon>Lasius</taxon>
        <taxon>Lasius</taxon>
    </lineage>
</organism>
<dbReference type="EMBL" id="OZ034838">
    <property type="protein sequence ID" value="CAL1679002.1"/>
    <property type="molecule type" value="Genomic_DNA"/>
</dbReference>
<keyword evidence="2" id="KW-1185">Reference proteome</keyword>
<sequence>MPGLKAQLQPHSLNAWLAEPAYPLVAGVAAPPLHRSDKEPLSFPFLDTVMEHWPRKIAARDQSRRTKFSRK</sequence>